<keyword evidence="11" id="KW-1185">Reference proteome</keyword>
<accession>A0A2I0LHR5</accession>
<dbReference type="GO" id="GO:0098703">
    <property type="term" value="P:calcium ion import across plasma membrane"/>
    <property type="evidence" value="ECO:0007669"/>
    <property type="project" value="TreeGrafter"/>
</dbReference>
<protein>
    <submittedName>
        <fullName evidence="10">Uncharacterized protein</fullName>
    </submittedName>
</protein>
<dbReference type="PANTHER" id="PTHR45628">
    <property type="entry name" value="VOLTAGE-DEPENDENT CALCIUM CHANNEL TYPE A SUBUNIT ALPHA-1"/>
    <property type="match status" value="1"/>
</dbReference>
<keyword evidence="7 9" id="KW-0472">Membrane</keyword>
<name>A0A2I0LHR5_COLLI</name>
<evidence type="ECO:0000256" key="3">
    <source>
        <dbReference type="ARBA" id="ARBA00022692"/>
    </source>
</evidence>
<evidence type="ECO:0000313" key="10">
    <source>
        <dbReference type="EMBL" id="PKK16980.1"/>
    </source>
</evidence>
<dbReference type="EMBL" id="AKCR02000540">
    <property type="protein sequence ID" value="PKK16980.1"/>
    <property type="molecule type" value="Genomic_DNA"/>
</dbReference>
<dbReference type="InterPro" id="IPR027359">
    <property type="entry name" value="Volt_channel_dom_sf"/>
</dbReference>
<keyword evidence="5 9" id="KW-1133">Transmembrane helix</keyword>
<keyword evidence="8" id="KW-0407">Ion channel</keyword>
<feature type="transmembrane region" description="Helical" evidence="9">
    <location>
        <begin position="36"/>
        <end position="54"/>
    </location>
</feature>
<evidence type="ECO:0000256" key="7">
    <source>
        <dbReference type="ARBA" id="ARBA00023136"/>
    </source>
</evidence>
<dbReference type="AlphaFoldDB" id="A0A2I0LHR5"/>
<dbReference type="STRING" id="8932.A0A2I0LHR5"/>
<dbReference type="GO" id="GO:0008331">
    <property type="term" value="F:high voltage-gated calcium channel activity"/>
    <property type="evidence" value="ECO:0007669"/>
    <property type="project" value="TreeGrafter"/>
</dbReference>
<evidence type="ECO:0000256" key="2">
    <source>
        <dbReference type="ARBA" id="ARBA00022448"/>
    </source>
</evidence>
<evidence type="ECO:0000256" key="5">
    <source>
        <dbReference type="ARBA" id="ARBA00022989"/>
    </source>
</evidence>
<dbReference type="PANTHER" id="PTHR45628:SF2">
    <property type="entry name" value="VOLTAGE-DEPENDENT L-TYPE CALCIUM CHANNEL SUBUNIT ALPHA-1F"/>
    <property type="match status" value="1"/>
</dbReference>
<keyword evidence="3 9" id="KW-0812">Transmembrane</keyword>
<keyword evidence="2" id="KW-0813">Transport</keyword>
<evidence type="ECO:0000256" key="4">
    <source>
        <dbReference type="ARBA" id="ARBA00022882"/>
    </source>
</evidence>
<reference evidence="10 11" key="1">
    <citation type="journal article" date="2013" name="Science">
        <title>Genomic diversity and evolution of the head crest in the rock pigeon.</title>
        <authorList>
            <person name="Shapiro M.D."/>
            <person name="Kronenberg Z."/>
            <person name="Li C."/>
            <person name="Domyan E.T."/>
            <person name="Pan H."/>
            <person name="Campbell M."/>
            <person name="Tan H."/>
            <person name="Huff C.D."/>
            <person name="Hu H."/>
            <person name="Vickrey A.I."/>
            <person name="Nielsen S.C."/>
            <person name="Stringham S.A."/>
            <person name="Hu H."/>
            <person name="Willerslev E."/>
            <person name="Gilbert M.T."/>
            <person name="Yandell M."/>
            <person name="Zhang G."/>
            <person name="Wang J."/>
        </authorList>
    </citation>
    <scope>NUCLEOTIDE SEQUENCE [LARGE SCALE GENOMIC DNA]</scope>
    <source>
        <tissue evidence="10">Blood</tissue>
    </source>
</reference>
<dbReference type="InParanoid" id="A0A2I0LHR5"/>
<dbReference type="GO" id="GO:0005891">
    <property type="term" value="C:voltage-gated calcium channel complex"/>
    <property type="evidence" value="ECO:0007669"/>
    <property type="project" value="TreeGrafter"/>
</dbReference>
<feature type="non-terminal residue" evidence="10">
    <location>
        <position position="122"/>
    </location>
</feature>
<organism evidence="10 11">
    <name type="scientific">Columba livia</name>
    <name type="common">Rock dove</name>
    <dbReference type="NCBI Taxonomy" id="8932"/>
    <lineage>
        <taxon>Eukaryota</taxon>
        <taxon>Metazoa</taxon>
        <taxon>Chordata</taxon>
        <taxon>Craniata</taxon>
        <taxon>Vertebrata</taxon>
        <taxon>Euteleostomi</taxon>
        <taxon>Archelosauria</taxon>
        <taxon>Archosauria</taxon>
        <taxon>Dinosauria</taxon>
        <taxon>Saurischia</taxon>
        <taxon>Theropoda</taxon>
        <taxon>Coelurosauria</taxon>
        <taxon>Aves</taxon>
        <taxon>Neognathae</taxon>
        <taxon>Neoaves</taxon>
        <taxon>Columbimorphae</taxon>
        <taxon>Columbiformes</taxon>
        <taxon>Columbidae</taxon>
        <taxon>Columba</taxon>
    </lineage>
</organism>
<dbReference type="Proteomes" id="UP000053872">
    <property type="component" value="Unassembled WGS sequence"/>
</dbReference>
<dbReference type="InterPro" id="IPR050599">
    <property type="entry name" value="VDCC_alpha-1_subunit"/>
</dbReference>
<proteinExistence type="predicted"/>
<keyword evidence="6" id="KW-0406">Ion transport</keyword>
<keyword evidence="4" id="KW-0851">Voltage-gated channel</keyword>
<evidence type="ECO:0000256" key="9">
    <source>
        <dbReference type="SAM" id="Phobius"/>
    </source>
</evidence>
<evidence type="ECO:0000313" key="11">
    <source>
        <dbReference type="Proteomes" id="UP000053872"/>
    </source>
</evidence>
<comment type="caution">
    <text evidence="10">The sequence shown here is derived from an EMBL/GenBank/DDBJ whole genome shotgun (WGS) entry which is preliminary data.</text>
</comment>
<feature type="transmembrane region" description="Helical" evidence="9">
    <location>
        <begin position="101"/>
        <end position="119"/>
    </location>
</feature>
<evidence type="ECO:0000256" key="8">
    <source>
        <dbReference type="ARBA" id="ARBA00023303"/>
    </source>
</evidence>
<sequence length="122" mass="14137">MVRQCVEYALKAQPLRRYIPHNRSQHRVWAMVNSTAFEYIMFVLILLNTIALAVQHYEQSKPFNYVMDLLNMHYFCDAWNTFDALIVVGSVVDIAVTEVNALPYVALLIAMIFFIYAVIGMQ</sequence>
<evidence type="ECO:0000256" key="1">
    <source>
        <dbReference type="ARBA" id="ARBA00004141"/>
    </source>
</evidence>
<evidence type="ECO:0000256" key="6">
    <source>
        <dbReference type="ARBA" id="ARBA00023065"/>
    </source>
</evidence>
<gene>
    <name evidence="10" type="ORF">A306_00000278</name>
</gene>
<comment type="subcellular location">
    <subcellularLocation>
        <location evidence="1">Membrane</location>
        <topology evidence="1">Multi-pass membrane protein</topology>
    </subcellularLocation>
</comment>
<dbReference type="Gene3D" id="1.20.120.350">
    <property type="entry name" value="Voltage-gated potassium channels. Chain C"/>
    <property type="match status" value="2"/>
</dbReference>
<feature type="transmembrane region" description="Helical" evidence="9">
    <location>
        <begin position="74"/>
        <end position="95"/>
    </location>
</feature>